<dbReference type="EMBL" id="BPLR01006842">
    <property type="protein sequence ID" value="GIY12754.1"/>
    <property type="molecule type" value="Genomic_DNA"/>
</dbReference>
<dbReference type="Proteomes" id="UP001054945">
    <property type="component" value="Unassembled WGS sequence"/>
</dbReference>
<dbReference type="AlphaFoldDB" id="A0AAV4QU08"/>
<evidence type="ECO:0000313" key="2">
    <source>
        <dbReference type="Proteomes" id="UP001054945"/>
    </source>
</evidence>
<reference evidence="1 2" key="1">
    <citation type="submission" date="2021-06" db="EMBL/GenBank/DDBJ databases">
        <title>Caerostris extrusa draft genome.</title>
        <authorList>
            <person name="Kono N."/>
            <person name="Arakawa K."/>
        </authorList>
    </citation>
    <scope>NUCLEOTIDE SEQUENCE [LARGE SCALE GENOMIC DNA]</scope>
</reference>
<organism evidence="1 2">
    <name type="scientific">Caerostris extrusa</name>
    <name type="common">Bark spider</name>
    <name type="synonym">Caerostris bankana</name>
    <dbReference type="NCBI Taxonomy" id="172846"/>
    <lineage>
        <taxon>Eukaryota</taxon>
        <taxon>Metazoa</taxon>
        <taxon>Ecdysozoa</taxon>
        <taxon>Arthropoda</taxon>
        <taxon>Chelicerata</taxon>
        <taxon>Arachnida</taxon>
        <taxon>Araneae</taxon>
        <taxon>Araneomorphae</taxon>
        <taxon>Entelegynae</taxon>
        <taxon>Araneoidea</taxon>
        <taxon>Araneidae</taxon>
        <taxon>Caerostris</taxon>
    </lineage>
</organism>
<evidence type="ECO:0000313" key="1">
    <source>
        <dbReference type="EMBL" id="GIY12754.1"/>
    </source>
</evidence>
<comment type="caution">
    <text evidence="1">The sequence shown here is derived from an EMBL/GenBank/DDBJ whole genome shotgun (WGS) entry which is preliminary data.</text>
</comment>
<gene>
    <name evidence="1" type="ORF">CEXT_510261</name>
</gene>
<protein>
    <submittedName>
        <fullName evidence="1">Uncharacterized protein</fullName>
    </submittedName>
</protein>
<accession>A0AAV4QU08</accession>
<proteinExistence type="predicted"/>
<keyword evidence="2" id="KW-1185">Reference proteome</keyword>
<sequence>MIYFHDRRIPRILSLTTEDTFLCPNNSPVGNRGAVTSKQIYSDPTTWAYFTFCASFHGFDLPQIFCCLRWWRESSNGGKIDVWGPQPWKGIGMDLEFNFHTSSLQTFAQISSTAANRTYKSRSKFATCTMPSNGHTFPPQCAGKPAQNKLRNRLMS</sequence>
<name>A0AAV4QU08_CAEEX</name>